<evidence type="ECO:0000313" key="3">
    <source>
        <dbReference type="Proteomes" id="UP000663828"/>
    </source>
</evidence>
<gene>
    <name evidence="2" type="ORF">XAT740_LOCUS33991</name>
</gene>
<dbReference type="AlphaFoldDB" id="A0A815L1A3"/>
<evidence type="ECO:0000256" key="1">
    <source>
        <dbReference type="SAM" id="Coils"/>
    </source>
</evidence>
<accession>A0A815L1A3</accession>
<dbReference type="Proteomes" id="UP000663828">
    <property type="component" value="Unassembled WGS sequence"/>
</dbReference>
<keyword evidence="1" id="KW-0175">Coiled coil</keyword>
<evidence type="ECO:0000313" key="2">
    <source>
        <dbReference type="EMBL" id="CAF1398249.1"/>
    </source>
</evidence>
<comment type="caution">
    <text evidence="2">The sequence shown here is derived from an EMBL/GenBank/DDBJ whole genome shotgun (WGS) entry which is preliminary data.</text>
</comment>
<keyword evidence="3" id="KW-1185">Reference proteome</keyword>
<sequence length="389" mass="45376">MTNTVNSYISQMNELNIEQIHRDAQNKLSYWRNDSHRRINEFYQEKLEELQDYISEVKALYETKMRTIEDYLNQLVNQQDMSEEDSRLFIHSKNQAIQQTLEELKQICVQINPHPIIIDESEICIGKKFNLKKLAHYSSQIPYAESSSAAIATNNEFILLHQHPNLCLFNRSAQLIRQCPWTDEWIRDMSWSATLKLFFIITSSKVFFADEQIMSIAIADNFCRQTWFSCTCSDRSLYLSTCEWGSSIFEFSLQQQSTLVHQWKPPTTCKPSEGINDIQYSNGTLALMIKDNQAHERNLVVKSIRTFDTIWSFSLESSTNIRLMTCCPLKNNEWLIMDGAQLQIYHVTGRGKNVEKMNFDSVPYRASFLGSSMLVVATELSLNFYSIWF</sequence>
<proteinExistence type="predicted"/>
<reference evidence="2" key="1">
    <citation type="submission" date="2021-02" db="EMBL/GenBank/DDBJ databases">
        <authorList>
            <person name="Nowell W R."/>
        </authorList>
    </citation>
    <scope>NUCLEOTIDE SEQUENCE</scope>
</reference>
<feature type="coiled-coil region" evidence="1">
    <location>
        <begin position="33"/>
        <end position="63"/>
    </location>
</feature>
<dbReference type="SUPFAM" id="SSF69322">
    <property type="entry name" value="Tricorn protease domain 2"/>
    <property type="match status" value="1"/>
</dbReference>
<dbReference type="EMBL" id="CAJNOR010003287">
    <property type="protein sequence ID" value="CAF1398249.1"/>
    <property type="molecule type" value="Genomic_DNA"/>
</dbReference>
<protein>
    <submittedName>
        <fullName evidence="2">Uncharacterized protein</fullName>
    </submittedName>
</protein>
<organism evidence="2 3">
    <name type="scientific">Adineta ricciae</name>
    <name type="common">Rotifer</name>
    <dbReference type="NCBI Taxonomy" id="249248"/>
    <lineage>
        <taxon>Eukaryota</taxon>
        <taxon>Metazoa</taxon>
        <taxon>Spiralia</taxon>
        <taxon>Gnathifera</taxon>
        <taxon>Rotifera</taxon>
        <taxon>Eurotatoria</taxon>
        <taxon>Bdelloidea</taxon>
        <taxon>Adinetida</taxon>
        <taxon>Adinetidae</taxon>
        <taxon>Adineta</taxon>
    </lineage>
</organism>
<name>A0A815L1A3_ADIRI</name>